<keyword evidence="1" id="KW-0472">Membrane</keyword>
<feature type="transmembrane region" description="Helical" evidence="1">
    <location>
        <begin position="29"/>
        <end position="49"/>
    </location>
</feature>
<evidence type="ECO:0000313" key="2">
    <source>
        <dbReference type="EMBL" id="QUW02250.1"/>
    </source>
</evidence>
<reference evidence="2 3" key="1">
    <citation type="submission" date="2021-03" db="EMBL/GenBank/DDBJ databases">
        <title>Genomic and phenotypic characterization of Chloracidobacterium isolates provides evidence for multiple species.</title>
        <authorList>
            <person name="Saini M.K."/>
            <person name="Costas A.M.G."/>
            <person name="Tank M."/>
            <person name="Bryant D.A."/>
        </authorList>
    </citation>
    <scope>NUCLEOTIDE SEQUENCE [LARGE SCALE GENOMIC DNA]</scope>
    <source>
        <strain evidence="2 3">BV2-C</strain>
    </source>
</reference>
<organism evidence="2 3">
    <name type="scientific">Chloracidobacterium validum</name>
    <dbReference type="NCBI Taxonomy" id="2821543"/>
    <lineage>
        <taxon>Bacteria</taxon>
        <taxon>Pseudomonadati</taxon>
        <taxon>Acidobacteriota</taxon>
        <taxon>Terriglobia</taxon>
        <taxon>Terriglobales</taxon>
        <taxon>Acidobacteriaceae</taxon>
        <taxon>Chloracidobacterium</taxon>
    </lineage>
</organism>
<proteinExistence type="predicted"/>
<keyword evidence="3" id="KW-1185">Reference proteome</keyword>
<keyword evidence="1" id="KW-0812">Transmembrane</keyword>
<evidence type="ECO:0000313" key="3">
    <source>
        <dbReference type="Proteomes" id="UP000676506"/>
    </source>
</evidence>
<dbReference type="RefSeq" id="WP_211428140.1">
    <property type="nucleotide sequence ID" value="NZ_CP072648.1"/>
</dbReference>
<dbReference type="EMBL" id="CP072648">
    <property type="protein sequence ID" value="QUW02250.1"/>
    <property type="molecule type" value="Genomic_DNA"/>
</dbReference>
<gene>
    <name evidence="2" type="ORF">J8C06_07735</name>
</gene>
<dbReference type="Proteomes" id="UP000676506">
    <property type="component" value="Chromosome 1"/>
</dbReference>
<evidence type="ECO:0000256" key="1">
    <source>
        <dbReference type="SAM" id="Phobius"/>
    </source>
</evidence>
<sequence>MTWLQRHPLAWLGWQGTVIRRGYFRWIEWAGLLAFVLGLAAVLTGYQTLVAPLSQQLNRISRETSDLRRQTETARMERQRLEREAGAFTEAMENWRRFEREHLRDTRTGQLALIDEINALARQHQVKLTDTIAFALTDQSKPGSGGASANNRTNQSIQMYPSFDVKFGIAGSYRNIRRFVHGLEQSRQFILLELLSLTPEDREAKPGQAFDVTATGMPASTSGDIAVTLALTAYFRHERSEAVAALATARRSAQGTAVQPVRQ</sequence>
<name>A0ABX8BB05_9BACT</name>
<protein>
    <submittedName>
        <fullName evidence="2">Uncharacterized protein</fullName>
    </submittedName>
</protein>
<dbReference type="InterPro" id="IPR014717">
    <property type="entry name" value="Transl_elong_EF1B/ribsomal_bS6"/>
</dbReference>
<accession>A0ABX8BB05</accession>
<keyword evidence="1" id="KW-1133">Transmembrane helix</keyword>
<dbReference type="Gene3D" id="3.30.70.60">
    <property type="match status" value="1"/>
</dbReference>